<gene>
    <name evidence="2" type="ORF">A3840_13145</name>
</gene>
<sequence>MSSTSIPTHIQRALWALSAGRCQFRSCNQLLVGDLLIGKKHAVYGYVAHIIADSPAGARGHEELSRILAKDVSNLMLLCAKCHRRVDNEAPEQYPADLLRDMKREHEHRIRMATGVDVDRASHVIRFGANIGQNQALVSTRQLHEAMMPDRWPISETTIDLEIVGCAFEDHEPEYWPLQQRNLARQFQTHVGGRIERQDIRHASVFALAPQPLLIELGRQLSDILPVSVHQLHREPQTWTWQNDGPPIQFETAEPKSPDGKVALILALSATVAHDRIQRVLGEDCSIWSITAAAPHNDILRRPEDLAEFRRLLRSALNRIKAVHGEAKTINVFPALPVSAAVEVGRVWMPKADLPLRIYDQNRVLGGFAPTVDIHMTPDPPDAHR</sequence>
<dbReference type="STRING" id="1770058.A3840_13145"/>
<evidence type="ECO:0000313" key="3">
    <source>
        <dbReference type="Proteomes" id="UP000078389"/>
    </source>
</evidence>
<evidence type="ECO:0000259" key="1">
    <source>
        <dbReference type="Pfam" id="PF18145"/>
    </source>
</evidence>
<name>A0A178HU25_9HYPH</name>
<protein>
    <recommendedName>
        <fullName evidence="1">SMODS-associated and fused to various effectors domain-containing protein</fullName>
    </recommendedName>
</protein>
<dbReference type="InterPro" id="IPR040836">
    <property type="entry name" value="SAVED"/>
</dbReference>
<proteinExistence type="predicted"/>
<feature type="domain" description="SMODS-associated and fused to various effectors" evidence="1">
    <location>
        <begin position="183"/>
        <end position="374"/>
    </location>
</feature>
<dbReference type="OrthoDB" id="5379188at2"/>
<dbReference type="EMBL" id="LVVY01000097">
    <property type="protein sequence ID" value="OAM76179.1"/>
    <property type="molecule type" value="Genomic_DNA"/>
</dbReference>
<dbReference type="Proteomes" id="UP000078389">
    <property type="component" value="Unassembled WGS sequence"/>
</dbReference>
<evidence type="ECO:0000313" key="2">
    <source>
        <dbReference type="EMBL" id="OAM76179.1"/>
    </source>
</evidence>
<organism evidence="2 3">
    <name type="scientific">Devosia elaeis</name>
    <dbReference type="NCBI Taxonomy" id="1770058"/>
    <lineage>
        <taxon>Bacteria</taxon>
        <taxon>Pseudomonadati</taxon>
        <taxon>Pseudomonadota</taxon>
        <taxon>Alphaproteobacteria</taxon>
        <taxon>Hyphomicrobiales</taxon>
        <taxon>Devosiaceae</taxon>
        <taxon>Devosia</taxon>
    </lineage>
</organism>
<reference evidence="2 3" key="1">
    <citation type="submission" date="2016-03" db="EMBL/GenBank/DDBJ databases">
        <title>Genome sequencing of Devosia sp. S37.</title>
        <authorList>
            <person name="Mohd Nor M."/>
        </authorList>
    </citation>
    <scope>NUCLEOTIDE SEQUENCE [LARGE SCALE GENOMIC DNA]</scope>
    <source>
        <strain evidence="2 3">S37</strain>
    </source>
</reference>
<dbReference type="AlphaFoldDB" id="A0A178HU25"/>
<comment type="caution">
    <text evidence="2">The sequence shown here is derived from an EMBL/GenBank/DDBJ whole genome shotgun (WGS) entry which is preliminary data.</text>
</comment>
<dbReference type="RefSeq" id="WP_067457524.1">
    <property type="nucleotide sequence ID" value="NZ_LVVY01000097.1"/>
</dbReference>
<accession>A0A178HU25</accession>
<dbReference type="NCBIfam" id="NF033611">
    <property type="entry name" value="SAVED"/>
    <property type="match status" value="1"/>
</dbReference>
<dbReference type="Pfam" id="PF18145">
    <property type="entry name" value="SAVED"/>
    <property type="match status" value="1"/>
</dbReference>
<keyword evidence="3" id="KW-1185">Reference proteome</keyword>